<keyword evidence="10" id="KW-1185">Reference proteome</keyword>
<proteinExistence type="inferred from homology"/>
<comment type="caution">
    <text evidence="9">The sequence shown here is derived from an EMBL/GenBank/DDBJ whole genome shotgun (WGS) entry which is preliminary data.</text>
</comment>
<protein>
    <submittedName>
        <fullName evidence="9">Protein Smp</fullName>
    </submittedName>
</protein>
<feature type="compositionally biased region" description="Basic residues" evidence="7">
    <location>
        <begin position="257"/>
        <end position="266"/>
    </location>
</feature>
<evidence type="ECO:0000256" key="7">
    <source>
        <dbReference type="SAM" id="MobiDB-lite"/>
    </source>
</evidence>
<feature type="compositionally biased region" description="Acidic residues" evidence="7">
    <location>
        <begin position="208"/>
        <end position="220"/>
    </location>
</feature>
<comment type="similarity">
    <text evidence="2">Belongs to the Smp family.</text>
</comment>
<comment type="subcellular location">
    <subcellularLocation>
        <location evidence="1">Cell membrane</location>
    </subcellularLocation>
</comment>
<name>A0ABQ1GNB1_9GAMM</name>
<feature type="compositionally biased region" description="Low complexity" evidence="7">
    <location>
        <begin position="239"/>
        <end position="254"/>
    </location>
</feature>
<reference evidence="10" key="1">
    <citation type="journal article" date="2019" name="Int. J. Syst. Evol. Microbiol.">
        <title>The Global Catalogue of Microorganisms (GCM) 10K type strain sequencing project: providing services to taxonomists for standard genome sequencing and annotation.</title>
        <authorList>
            <consortium name="The Broad Institute Genomics Platform"/>
            <consortium name="The Broad Institute Genome Sequencing Center for Infectious Disease"/>
            <person name="Wu L."/>
            <person name="Ma J."/>
        </authorList>
    </citation>
    <scope>NUCLEOTIDE SEQUENCE [LARGE SCALE GENOMIC DNA]</scope>
    <source>
        <strain evidence="10">CGMCC 1.12806</strain>
    </source>
</reference>
<keyword evidence="5 8" id="KW-1133">Transmembrane helix</keyword>
<accession>A0ABQ1GNB1</accession>
<gene>
    <name evidence="9" type="primary">smp</name>
    <name evidence="9" type="ORF">GCM10011328_22920</name>
</gene>
<dbReference type="Proteomes" id="UP000627464">
    <property type="component" value="Unassembled WGS sequence"/>
</dbReference>
<organism evidence="9 10">
    <name type="scientific">Hafnia psychrotolerans</name>
    <dbReference type="NCBI Taxonomy" id="1477018"/>
    <lineage>
        <taxon>Bacteria</taxon>
        <taxon>Pseudomonadati</taxon>
        <taxon>Pseudomonadota</taxon>
        <taxon>Gammaproteobacteria</taxon>
        <taxon>Enterobacterales</taxon>
        <taxon>Hafniaceae</taxon>
        <taxon>Hafnia</taxon>
    </lineage>
</organism>
<dbReference type="InterPro" id="IPR019305">
    <property type="entry name" value="Uncharacterised_Smp"/>
</dbReference>
<evidence type="ECO:0000256" key="8">
    <source>
        <dbReference type="SAM" id="Phobius"/>
    </source>
</evidence>
<feature type="transmembrane region" description="Helical" evidence="8">
    <location>
        <begin position="166"/>
        <end position="186"/>
    </location>
</feature>
<evidence type="ECO:0000256" key="6">
    <source>
        <dbReference type="ARBA" id="ARBA00023136"/>
    </source>
</evidence>
<evidence type="ECO:0000313" key="9">
    <source>
        <dbReference type="EMBL" id="GGA47190.1"/>
    </source>
</evidence>
<feature type="region of interest" description="Disordered" evidence="7">
    <location>
        <begin position="200"/>
        <end position="266"/>
    </location>
</feature>
<evidence type="ECO:0000313" key="10">
    <source>
        <dbReference type="Proteomes" id="UP000627464"/>
    </source>
</evidence>
<sequence length="266" mass="29377">MAKAKLKFRLHRTFIVMICLALLVVLMQGASYFSLGHQLARSQQVEQLAQTLAKQVAFTLAPLMNSDNDGADIAQISTILNQLTDNSRILDASVYEVDGSLLAHAGEKVPVRDRLALDGKRAGSYFNHQIVQPIEDKDGPSGFLRLTLDTHVLATESKQVDNTTNLLRLMMLAALGVGIILARTLLQGRRSRWQQSPFLLTASKPLKEDDEPEEEEDTDEFGPPPTLNMTEPDDAVAPAKPATEAQTKEAAQAAYRSLKRSRERKD</sequence>
<dbReference type="EMBL" id="BMFZ01000005">
    <property type="protein sequence ID" value="GGA47190.1"/>
    <property type="molecule type" value="Genomic_DNA"/>
</dbReference>
<keyword evidence="4 8" id="KW-0812">Transmembrane</keyword>
<keyword evidence="3" id="KW-1003">Cell membrane</keyword>
<evidence type="ECO:0000256" key="3">
    <source>
        <dbReference type="ARBA" id="ARBA00022475"/>
    </source>
</evidence>
<evidence type="ECO:0000256" key="4">
    <source>
        <dbReference type="ARBA" id="ARBA00022692"/>
    </source>
</evidence>
<evidence type="ECO:0000256" key="1">
    <source>
        <dbReference type="ARBA" id="ARBA00004236"/>
    </source>
</evidence>
<keyword evidence="6 8" id="KW-0472">Membrane</keyword>
<evidence type="ECO:0000256" key="5">
    <source>
        <dbReference type="ARBA" id="ARBA00022989"/>
    </source>
</evidence>
<dbReference type="RefSeq" id="WP_188473664.1">
    <property type="nucleotide sequence ID" value="NZ_BMFZ01000005.1"/>
</dbReference>
<dbReference type="NCBIfam" id="NF008419">
    <property type="entry name" value="PRK11246.1"/>
    <property type="match status" value="1"/>
</dbReference>
<dbReference type="Pfam" id="PF10144">
    <property type="entry name" value="SMP_2"/>
    <property type="match status" value="1"/>
</dbReference>
<evidence type="ECO:0000256" key="2">
    <source>
        <dbReference type="ARBA" id="ARBA00005362"/>
    </source>
</evidence>